<keyword evidence="5" id="KW-1134">Transmembrane beta strand</keyword>
<dbReference type="Pfam" id="PF05658">
    <property type="entry name" value="YadA_head"/>
    <property type="match status" value="8"/>
</dbReference>
<evidence type="ECO:0000256" key="7">
    <source>
        <dbReference type="ARBA" id="ARBA00022729"/>
    </source>
</evidence>
<keyword evidence="4" id="KW-0813">Transport</keyword>
<evidence type="ECO:0000259" key="15">
    <source>
        <dbReference type="Pfam" id="PF13018"/>
    </source>
</evidence>
<feature type="domain" description="Trimeric autotransporter adhesin YadA-like stalk" evidence="14">
    <location>
        <begin position="1020"/>
        <end position="1058"/>
    </location>
</feature>
<feature type="domain" description="Trimeric autotransporter adhesin YadA-like head" evidence="13">
    <location>
        <begin position="313"/>
        <end position="335"/>
    </location>
</feature>
<feature type="domain" description="Trimeric autotransporter adhesin YadA-like head" evidence="13">
    <location>
        <begin position="365"/>
        <end position="390"/>
    </location>
</feature>
<accession>A0ABX9VRH4</accession>
<dbReference type="InterPro" id="IPR045584">
    <property type="entry name" value="Pilin-like"/>
</dbReference>
<evidence type="ECO:0000256" key="5">
    <source>
        <dbReference type="ARBA" id="ARBA00022452"/>
    </source>
</evidence>
<dbReference type="CDD" id="cd12820">
    <property type="entry name" value="LbR_YadA-like"/>
    <property type="match status" value="2"/>
</dbReference>
<feature type="domain" description="Trimeric autotransporter adhesin YadA-like head" evidence="13">
    <location>
        <begin position="260"/>
        <end position="285"/>
    </location>
</feature>
<evidence type="ECO:0000313" key="17">
    <source>
        <dbReference type="Proteomes" id="UP000274211"/>
    </source>
</evidence>
<reference evidence="16 17" key="1">
    <citation type="journal article" date="2019" name="J. Oral Microbiol.">
        <title>Role of OmpA1 and OmpA2 in Aggregatibacter actinomycetemcomitans and Aggregatibacter aphrophilus serum resistance.</title>
        <authorList>
            <person name="Lindholm M."/>
            <person name="Min Aung K."/>
            <person name="Nyunt Wai S."/>
            <person name="Oscarsson J."/>
        </authorList>
    </citation>
    <scope>NUCLEOTIDE SEQUENCE [LARGE SCALE GENOMIC DNA]</scope>
    <source>
        <strain evidence="16 17">HK83</strain>
    </source>
</reference>
<proteinExistence type="inferred from homology"/>
<keyword evidence="16" id="KW-0176">Collagen</keyword>
<evidence type="ECO:0000259" key="12">
    <source>
        <dbReference type="Pfam" id="PF03895"/>
    </source>
</evidence>
<feature type="domain" description="Trimeric autotransporter adhesin YadA-like stalk" evidence="14">
    <location>
        <begin position="425"/>
        <end position="464"/>
    </location>
</feature>
<dbReference type="RefSeq" id="WP_122254909.1">
    <property type="nucleotide sequence ID" value="NZ_QMGS01000117.1"/>
</dbReference>
<feature type="domain" description="Trimeric autotransporter adhesin YadA-like stalk" evidence="14">
    <location>
        <begin position="1760"/>
        <end position="1797"/>
    </location>
</feature>
<keyword evidence="9" id="KW-0472">Membrane</keyword>
<evidence type="ECO:0000256" key="2">
    <source>
        <dbReference type="ARBA" id="ARBA00004442"/>
    </source>
</evidence>
<evidence type="ECO:0000256" key="6">
    <source>
        <dbReference type="ARBA" id="ARBA00022692"/>
    </source>
</evidence>
<sequence length="2104" mass="215845">MNKIFKVIWCKSSQTWVAVSELCKIKPISSATQTERKSSHTLFSQLTKFSTLSTLLLIPYSVNAYVAIGATNDSGYAVSTGANAIYFTDDGGTPPYNYMNPGSKSYDNKDAPNSGRKDLYYNGKATGIAIGNNTNALNKANASNGIAIGDYSRATGGLAMSLGSFSTADNNGAVAIGTASRASGVNSLSMMRQASATGDYSTAIGSVAWSAGQSSFALGASATAKGNQSIAIGSLEQKISPDGSGVPITKYNGLDNTQTNGDRSMALGTNAKTNGDDSFAIGYKSRTGEFNTVMDSYLGENVMSADSNKKANKAIAVGTNTLAQKESSIAFGYEANSLGVNAISIGANARAAHDNVVAIGQTATATASGSMAIGQGAQSTFKNSLALGTGTVVNNVDGGQSKFTAQNYDVENGVISIANVGKERRIINLAAGRNDTDAVNVAQLQYVNKNLAKSIGGDNYTGYSDADGHTYQAPVFNIKNAQYNNVKAAVEAAQTNYISVNSSNKANNSNYDNKGAKAAGSIALGDTTSTGATATNSIAIGLNTSVTGSNTVALGAGITAATSGSVVLGDSSSTEGSHPTASVNSATVNGHTYNGFAGTVKDAGHFVSVGSKGTERQIKNVAAGHVAADSTDAINGSQLFSVASRIEQGFGLEAEEGGSVNKKLGQNVKVVGANSNIKTSVSNGEVKINLNNTLDLGSNGSIKIGDNLLNNNGLTIANGPTITSTGINAGNKKITGVAEGTEDNDAVNFKQLKNVLGGAVSTEIVEKKTAQAGDENLADITVADGKNAGDMGAKYEVSVSKKAVQKAAQDAIKVSGTSPITVNKTTDNGVDDYAVSFNGTEAAKSIPLTYKANGNNDKTVMLNKGLNFTDGTMTTASVANDGVVKYDVNLSTIKVENGKAAVAGTPVNGANGTDGKDGVATVKNVVDALNKAAWTVAASKSEGEVAGNASKEVKNGDTVTYDAGKNIKITQNDKKFSFATKDDVEFTSVTTGNTKLTTNGVEIANGPKLTQAGIDAGNKKITDVADGSITAGSKEAVNGGQLFTETAKAKTTVEKGDENIQITPETAADGHTNYKVALKPSLTVGPQANGHPIMINGNDGHITGLTNKDWTGTPTSGRAATEDQLSVIDKKFDNKVSLGGDNGSTTEKALSSTGGIKFNIKGGDSQKYVTTTASGDDITVDLTQTTKDKIDNAADKNLSNITNDGKKAITGLGTIVEAADNTITVTNETDNVTGQKTYKIKANIPQPEKTAMASGKNTVVDGDGSAANPFKVDLKDDLELGQKDAGGINGKDSSVKVNGKDGSSVAINGKDGSITLNGKDGANPVSLKTTQGPAGLNGTAPKDRLTVNNESVATLEDGLQFAGDNGTDEVINKKLNQKLEIVGGADKTKLSDNNIGVNANNGKLEVKLAKELNDLTSAQFKDGDNTTVINGNGMTITPKEPTKAVSVTDKGLNNGGNQIVNIDSGLKQADGSAVALKDASGDILKNAVNVGDLKESINNITDATKNGGFGLSDDNGTTAKANLGETVKVKGDGSVVTKVVTDNGKPTLQVGLAKDITIGDNTNPGTITVKGENGKDGVSINGKDGSIGLNGKDGANASITVAQGKAGVDGKDGESKTRITYEITNPDGSKTPEQVATLNDGMKFVGNDGKVVTRKLNDTLSITGGINNPTVLADNQQVSGNNVGVRYKDQGGLEVVMKERPEFSGVVVNGKDGKDASVTFAKDGKDGMSLAGSRDAEGKDAITIKGKDGKDGVSFKDDGRITNVADGVDDKDAVNKSQLDKGIAQATSRINAGKNITVTPQKNADGSTTYTVETKDDVEFTSVKSGDTTMDNNGISITGGPSVTKDGINASDKKITGVKDGDISATSKDAVNGSQLHQTNQNVNNLTTTVNKGLNFQGDNQEVTVNRKLGDQLNIRGGANPKKLTQNNIGVVADKNGTMTVQMAKDVNLGPDGSLTVGNTTINNDGIAIKGGPSMTQSGINAGGKRISNVARGKTPNDAVNMSQLQEVGNAINNRIDNIDNRVNKMDKRRKAGTASALATAGLMQPHRDGQSALVAAVGQYQSETAVAVGYSRISDNGKYGVKVSFSTNSQGEVGGTAGAGYFW</sequence>
<feature type="domain" description="Trimeric autotransporter adhesin YadA-like head" evidence="13">
    <location>
        <begin position="212"/>
        <end position="234"/>
    </location>
</feature>
<evidence type="ECO:0000259" key="14">
    <source>
        <dbReference type="Pfam" id="PF05662"/>
    </source>
</evidence>
<dbReference type="InterPro" id="IPR011049">
    <property type="entry name" value="Serralysin-like_metalloprot_C"/>
</dbReference>
<feature type="region of interest" description="Disordered" evidence="11">
    <location>
        <begin position="1284"/>
        <end position="1304"/>
    </location>
</feature>
<evidence type="ECO:0000313" key="16">
    <source>
        <dbReference type="EMBL" id="RMW78144.1"/>
    </source>
</evidence>
<dbReference type="Gene3D" id="2.150.10.10">
    <property type="entry name" value="Serralysin-like metalloprotease, C-terminal"/>
    <property type="match status" value="4"/>
</dbReference>
<keyword evidence="8" id="KW-0653">Protein transport</keyword>
<feature type="domain" description="Trimeric autotransporter adhesin YadA-like head" evidence="13">
    <location>
        <begin position="182"/>
        <end position="206"/>
    </location>
</feature>
<evidence type="ECO:0000256" key="9">
    <source>
        <dbReference type="ARBA" id="ARBA00023136"/>
    </source>
</evidence>
<feature type="domain" description="ESPR" evidence="15">
    <location>
        <begin position="1"/>
        <end position="37"/>
    </location>
</feature>
<dbReference type="Proteomes" id="UP000274211">
    <property type="component" value="Unassembled WGS sequence"/>
</dbReference>
<gene>
    <name evidence="16" type="primary">emaA</name>
    <name evidence="16" type="ORF">DOL88_11015</name>
</gene>
<feature type="domain" description="Trimeric autotransporter adhesin YadA-like stalk" evidence="14">
    <location>
        <begin position="1986"/>
        <end position="2026"/>
    </location>
</feature>
<evidence type="ECO:0000256" key="10">
    <source>
        <dbReference type="ARBA" id="ARBA00023237"/>
    </source>
</evidence>
<keyword evidence="6" id="KW-0812">Transmembrane</keyword>
<comment type="similarity">
    <text evidence="3">Belongs to the autotransporter-2 (AT-2) (TC 1.B.40) family.</text>
</comment>
<dbReference type="Pfam" id="PF03895">
    <property type="entry name" value="YadA_anchor"/>
    <property type="match status" value="1"/>
</dbReference>
<dbReference type="SUPFAM" id="SSF101967">
    <property type="entry name" value="Adhesin YadA, collagen-binding domain"/>
    <property type="match status" value="7"/>
</dbReference>
<dbReference type="EMBL" id="QMGS01000117">
    <property type="protein sequence ID" value="RMW78144.1"/>
    <property type="molecule type" value="Genomic_DNA"/>
</dbReference>
<evidence type="ECO:0000256" key="4">
    <source>
        <dbReference type="ARBA" id="ARBA00022448"/>
    </source>
</evidence>
<dbReference type="SUPFAM" id="SSF54523">
    <property type="entry name" value="Pili subunits"/>
    <property type="match status" value="1"/>
</dbReference>
<comment type="caution">
    <text evidence="16">The sequence shown here is derived from an EMBL/GenBank/DDBJ whole genome shotgun (WGS) entry which is preliminary data.</text>
</comment>
<evidence type="ECO:0000256" key="8">
    <source>
        <dbReference type="ARBA" id="ARBA00022927"/>
    </source>
</evidence>
<feature type="domain" description="Trimeric autotransporter adhesin YadA-like stalk" evidence="14">
    <location>
        <begin position="1854"/>
        <end position="1893"/>
    </location>
</feature>
<dbReference type="NCBIfam" id="NF033477">
    <property type="entry name" value="EmaA_autotrans"/>
    <property type="match status" value="1"/>
</dbReference>
<dbReference type="InterPro" id="IPR005594">
    <property type="entry name" value="YadA_C"/>
</dbReference>
<dbReference type="Pfam" id="PF05662">
    <property type="entry name" value="YadA_stalk"/>
    <property type="match status" value="7"/>
</dbReference>
<comment type="subcellular location">
    <subcellularLocation>
        <location evidence="2">Cell outer membrane</location>
    </subcellularLocation>
    <subcellularLocation>
        <location evidence="1">Cell surface</location>
    </subcellularLocation>
</comment>
<protein>
    <submittedName>
        <fullName evidence="16">Collagen-binding adhesin autotransporter EmaA</fullName>
    </submittedName>
</protein>
<feature type="domain" description="Trimeric autotransporter adhesin YadA-like C-terminal membrane anchor" evidence="12">
    <location>
        <begin position="2044"/>
        <end position="2104"/>
    </location>
</feature>
<feature type="domain" description="Trimeric autotransporter adhesin YadA-like stalk" evidence="14">
    <location>
        <begin position="733"/>
        <end position="755"/>
    </location>
</feature>
<dbReference type="InterPro" id="IPR024973">
    <property type="entry name" value="ESPR"/>
</dbReference>
<dbReference type="Gene3D" id="6.20.50.100">
    <property type="match status" value="1"/>
</dbReference>
<dbReference type="Gene3D" id="1.20.5.170">
    <property type="match status" value="2"/>
</dbReference>
<feature type="domain" description="Trimeric autotransporter adhesin YadA-like stalk" evidence="14">
    <location>
        <begin position="617"/>
        <end position="660"/>
    </location>
</feature>
<keyword evidence="7" id="KW-0732">Signal</keyword>
<feature type="domain" description="Trimeric autotransporter adhesin YadA-like head" evidence="13">
    <location>
        <begin position="339"/>
        <end position="361"/>
    </location>
</feature>
<dbReference type="Gene3D" id="6.10.250.2040">
    <property type="match status" value="1"/>
</dbReference>
<evidence type="ECO:0000259" key="13">
    <source>
        <dbReference type="Pfam" id="PF05658"/>
    </source>
</evidence>
<dbReference type="Pfam" id="PF13018">
    <property type="entry name" value="ESPR"/>
    <property type="match status" value="1"/>
</dbReference>
<feature type="domain" description="Trimeric autotransporter adhesin YadA-like head" evidence="13">
    <location>
        <begin position="532"/>
        <end position="557"/>
    </location>
</feature>
<evidence type="ECO:0000256" key="3">
    <source>
        <dbReference type="ARBA" id="ARBA00005848"/>
    </source>
</evidence>
<dbReference type="Gene3D" id="2.20.70.140">
    <property type="match status" value="5"/>
</dbReference>
<dbReference type="InterPro" id="IPR008635">
    <property type="entry name" value="Coiled_stalk_dom"/>
</dbReference>
<keyword evidence="17" id="KW-1185">Reference proteome</keyword>
<evidence type="ECO:0000256" key="1">
    <source>
        <dbReference type="ARBA" id="ARBA00004241"/>
    </source>
</evidence>
<keyword evidence="10" id="KW-0998">Cell outer membrane</keyword>
<dbReference type="InterPro" id="IPR008640">
    <property type="entry name" value="Adhesin_Head_dom"/>
</dbReference>
<dbReference type="Gene3D" id="3.30.1300.30">
    <property type="entry name" value="GSPII I/J protein-like"/>
    <property type="match status" value="1"/>
</dbReference>
<organism evidence="16 17">
    <name type="scientific">Aggregatibacter aphrophilus</name>
    <name type="common">Haemophilus aphrophilus</name>
    <dbReference type="NCBI Taxonomy" id="732"/>
    <lineage>
        <taxon>Bacteria</taxon>
        <taxon>Pseudomonadati</taxon>
        <taxon>Pseudomonadota</taxon>
        <taxon>Gammaproteobacteria</taxon>
        <taxon>Pasteurellales</taxon>
        <taxon>Pasteurellaceae</taxon>
        <taxon>Aggregatibacter</taxon>
    </lineage>
</organism>
<feature type="domain" description="Trimeric autotransporter adhesin YadA-like head" evidence="13">
    <location>
        <begin position="154"/>
        <end position="179"/>
    </location>
</feature>
<name>A0ABX9VRH4_AGGAP</name>
<evidence type="ECO:0000256" key="11">
    <source>
        <dbReference type="SAM" id="MobiDB-lite"/>
    </source>
</evidence>